<proteinExistence type="predicted"/>
<accession>A0A7J6UK63</accession>
<dbReference type="AlphaFoldDB" id="A0A7J6UK63"/>
<organism evidence="2 3">
    <name type="scientific">Perkinsus olseni</name>
    <name type="common">Perkinsus atlanticus</name>
    <dbReference type="NCBI Taxonomy" id="32597"/>
    <lineage>
        <taxon>Eukaryota</taxon>
        <taxon>Sar</taxon>
        <taxon>Alveolata</taxon>
        <taxon>Perkinsozoa</taxon>
        <taxon>Perkinsea</taxon>
        <taxon>Perkinsida</taxon>
        <taxon>Perkinsidae</taxon>
        <taxon>Perkinsus</taxon>
    </lineage>
</organism>
<feature type="non-terminal residue" evidence="2">
    <location>
        <position position="1"/>
    </location>
</feature>
<sequence>MREADQKTGEDLRPRNASSSKSIRPGDSAYHGANSIPIGGATTNAAARSGRGSQTGIRLDLDQGAGSSSSSSGRQAKQHLNDYELWEARQLRASGVLDASDMPDFDPRNREETKEEVELEVA</sequence>
<keyword evidence="3" id="KW-1185">Reference proteome</keyword>
<feature type="compositionally biased region" description="Polar residues" evidence="1">
    <location>
        <begin position="41"/>
        <end position="56"/>
    </location>
</feature>
<evidence type="ECO:0000313" key="3">
    <source>
        <dbReference type="Proteomes" id="UP000553632"/>
    </source>
</evidence>
<feature type="region of interest" description="Disordered" evidence="1">
    <location>
        <begin position="94"/>
        <end position="122"/>
    </location>
</feature>
<reference evidence="2 3" key="1">
    <citation type="submission" date="2020-04" db="EMBL/GenBank/DDBJ databases">
        <title>Perkinsus olseni comparative genomics.</title>
        <authorList>
            <person name="Bogema D.R."/>
        </authorList>
    </citation>
    <scope>NUCLEOTIDE SEQUENCE [LARGE SCALE GENOMIC DNA]</scope>
    <source>
        <strain evidence="2 3">ATCC PRA-207</strain>
    </source>
</reference>
<name>A0A7J6UK63_PEROL</name>
<evidence type="ECO:0000256" key="1">
    <source>
        <dbReference type="SAM" id="MobiDB-lite"/>
    </source>
</evidence>
<evidence type="ECO:0000313" key="2">
    <source>
        <dbReference type="EMBL" id="KAF4757577.1"/>
    </source>
</evidence>
<dbReference type="Proteomes" id="UP000553632">
    <property type="component" value="Unassembled WGS sequence"/>
</dbReference>
<feature type="compositionally biased region" description="Basic and acidic residues" evidence="1">
    <location>
        <begin position="1"/>
        <end position="14"/>
    </location>
</feature>
<dbReference type="EMBL" id="JABANO010002501">
    <property type="protein sequence ID" value="KAF4757577.1"/>
    <property type="molecule type" value="Genomic_DNA"/>
</dbReference>
<feature type="region of interest" description="Disordered" evidence="1">
    <location>
        <begin position="1"/>
        <end position="78"/>
    </location>
</feature>
<protein>
    <submittedName>
        <fullName evidence="2">Uncharacterized protein</fullName>
    </submittedName>
</protein>
<comment type="caution">
    <text evidence="2">The sequence shown here is derived from an EMBL/GenBank/DDBJ whole genome shotgun (WGS) entry which is preliminary data.</text>
</comment>
<gene>
    <name evidence="2" type="ORF">FOZ63_022499</name>
</gene>